<organism evidence="8 9">
    <name type="scientific">Microlunatus ginsengisoli</name>
    <dbReference type="NCBI Taxonomy" id="363863"/>
    <lineage>
        <taxon>Bacteria</taxon>
        <taxon>Bacillati</taxon>
        <taxon>Actinomycetota</taxon>
        <taxon>Actinomycetes</taxon>
        <taxon>Propionibacteriales</taxon>
        <taxon>Propionibacteriaceae</taxon>
        <taxon>Microlunatus</taxon>
    </lineage>
</organism>
<keyword evidence="4 6" id="KW-0472">Membrane</keyword>
<reference evidence="9" key="1">
    <citation type="journal article" date="2019" name="Int. J. Syst. Evol. Microbiol.">
        <title>The Global Catalogue of Microorganisms (GCM) 10K type strain sequencing project: providing services to taxonomists for standard genome sequencing and annotation.</title>
        <authorList>
            <consortium name="The Broad Institute Genomics Platform"/>
            <consortium name="The Broad Institute Genome Sequencing Center for Infectious Disease"/>
            <person name="Wu L."/>
            <person name="Ma J."/>
        </authorList>
    </citation>
    <scope>NUCLEOTIDE SEQUENCE [LARGE SCALE GENOMIC DNA]</scope>
    <source>
        <strain evidence="9">JCM 16929</strain>
    </source>
</reference>
<feature type="transmembrane region" description="Helical" evidence="6">
    <location>
        <begin position="412"/>
        <end position="431"/>
    </location>
</feature>
<feature type="transmembrane region" description="Helical" evidence="6">
    <location>
        <begin position="370"/>
        <end position="392"/>
    </location>
</feature>
<dbReference type="InterPro" id="IPR036259">
    <property type="entry name" value="MFS_trans_sf"/>
</dbReference>
<feature type="transmembrane region" description="Helical" evidence="6">
    <location>
        <begin position="212"/>
        <end position="233"/>
    </location>
</feature>
<dbReference type="EMBL" id="BAABAB010000026">
    <property type="protein sequence ID" value="GAA3630484.1"/>
    <property type="molecule type" value="Genomic_DNA"/>
</dbReference>
<feature type="transmembrane region" description="Helical" evidence="6">
    <location>
        <begin position="315"/>
        <end position="334"/>
    </location>
</feature>
<keyword evidence="3 6" id="KW-1133">Transmembrane helix</keyword>
<evidence type="ECO:0000256" key="4">
    <source>
        <dbReference type="ARBA" id="ARBA00023136"/>
    </source>
</evidence>
<keyword evidence="2 6" id="KW-0812">Transmembrane</keyword>
<dbReference type="Gene3D" id="1.20.1250.20">
    <property type="entry name" value="MFS general substrate transporter like domains"/>
    <property type="match status" value="1"/>
</dbReference>
<evidence type="ECO:0000256" key="2">
    <source>
        <dbReference type="ARBA" id="ARBA00022692"/>
    </source>
</evidence>
<evidence type="ECO:0000313" key="8">
    <source>
        <dbReference type="EMBL" id="GAA3630484.1"/>
    </source>
</evidence>
<sequence>MSTAVAPRRADTDAPMTHRQILESMTGLLAALFTAMLSSTIVSVALPTIIGDLHGTQRQYTWVITAALLATTVSTPIWGKLADLFDKKLMVQIAIGIFVAGSVAAGFSQSVPFLLSMRVVQGLGMGGLTALVQAIMGSIIAPRERGRYAGYMGAVMAVSTVSGPLLGGLIVDTSLGWRWTFFVCVPLAIVALFVIQATLHVPSIRRNPKIDYLGAVLLAATASLPMIWVTFAGNDYAWWSWQTAAFLGSTAILLVITIVWELKTPEPLVPLRLLANRTAALVIIASVAVGIGMFGGTTFLGQYFQLARGYTPTHAGLLTIPLMIAMLASSTITGQIVSRTGRWKRFLVGGAILLTAGLGLLGTIDHSTPIWHMSIFMALMGLGMGAMMQNLVLAVQNTVDVRDIGATSASVAFFRSLGGAIGVSVLGAVLADQVQDKIIAGVRALGAAASGATIPSDLDLTALPAPILAIVRGAYGDATGHLFLIGACFAAVSLIAVVLIKEVPLRQTVAMQPAKPAVEPSATSPVQTGGPRRAIDERELEPVGA</sequence>
<feature type="domain" description="Major facilitator superfamily (MFS) profile" evidence="7">
    <location>
        <begin position="24"/>
        <end position="505"/>
    </location>
</feature>
<feature type="transmembrane region" description="Helical" evidence="6">
    <location>
        <begin position="148"/>
        <end position="171"/>
    </location>
</feature>
<comment type="subcellular location">
    <subcellularLocation>
        <location evidence="1">Cell membrane</location>
        <topology evidence="1">Multi-pass membrane protein</topology>
    </subcellularLocation>
</comment>
<dbReference type="Gene3D" id="1.20.1720.10">
    <property type="entry name" value="Multidrug resistance protein D"/>
    <property type="match status" value="1"/>
</dbReference>
<dbReference type="SUPFAM" id="SSF103473">
    <property type="entry name" value="MFS general substrate transporter"/>
    <property type="match status" value="1"/>
</dbReference>
<evidence type="ECO:0000256" key="1">
    <source>
        <dbReference type="ARBA" id="ARBA00004651"/>
    </source>
</evidence>
<feature type="transmembrane region" description="Helical" evidence="6">
    <location>
        <begin position="177"/>
        <end position="200"/>
    </location>
</feature>
<feature type="transmembrane region" description="Helical" evidence="6">
    <location>
        <begin position="274"/>
        <end position="295"/>
    </location>
</feature>
<dbReference type="PANTHER" id="PTHR23501">
    <property type="entry name" value="MAJOR FACILITATOR SUPERFAMILY"/>
    <property type="match status" value="1"/>
</dbReference>
<feature type="transmembrane region" description="Helical" evidence="6">
    <location>
        <begin position="89"/>
        <end position="107"/>
    </location>
</feature>
<feature type="compositionally biased region" description="Basic and acidic residues" evidence="5">
    <location>
        <begin position="533"/>
        <end position="545"/>
    </location>
</feature>
<feature type="transmembrane region" description="Helical" evidence="6">
    <location>
        <begin position="482"/>
        <end position="500"/>
    </location>
</feature>
<accession>A0ABP7AEM9</accession>
<dbReference type="Pfam" id="PF07690">
    <property type="entry name" value="MFS_1"/>
    <property type="match status" value="1"/>
</dbReference>
<feature type="transmembrane region" description="Helical" evidence="6">
    <location>
        <begin position="28"/>
        <end position="50"/>
    </location>
</feature>
<feature type="transmembrane region" description="Helical" evidence="6">
    <location>
        <begin position="239"/>
        <end position="262"/>
    </location>
</feature>
<evidence type="ECO:0000313" key="9">
    <source>
        <dbReference type="Proteomes" id="UP001501490"/>
    </source>
</evidence>
<proteinExistence type="predicted"/>
<evidence type="ECO:0000259" key="7">
    <source>
        <dbReference type="PROSITE" id="PS50850"/>
    </source>
</evidence>
<feature type="region of interest" description="Disordered" evidence="5">
    <location>
        <begin position="514"/>
        <end position="545"/>
    </location>
</feature>
<name>A0ABP7AEM9_9ACTN</name>
<feature type="transmembrane region" description="Helical" evidence="6">
    <location>
        <begin position="119"/>
        <end position="141"/>
    </location>
</feature>
<dbReference type="InterPro" id="IPR011701">
    <property type="entry name" value="MFS"/>
</dbReference>
<feature type="transmembrane region" description="Helical" evidence="6">
    <location>
        <begin position="62"/>
        <end position="82"/>
    </location>
</feature>
<evidence type="ECO:0000256" key="5">
    <source>
        <dbReference type="SAM" id="MobiDB-lite"/>
    </source>
</evidence>
<dbReference type="RefSeq" id="WP_344807159.1">
    <property type="nucleotide sequence ID" value="NZ_BAABAB010000026.1"/>
</dbReference>
<dbReference type="PANTHER" id="PTHR23501:SF197">
    <property type="entry name" value="COMD"/>
    <property type="match status" value="1"/>
</dbReference>
<gene>
    <name evidence="8" type="ORF">GCM10022236_36230</name>
</gene>
<evidence type="ECO:0000256" key="6">
    <source>
        <dbReference type="SAM" id="Phobius"/>
    </source>
</evidence>
<dbReference type="Proteomes" id="UP001501490">
    <property type="component" value="Unassembled WGS sequence"/>
</dbReference>
<dbReference type="InterPro" id="IPR020846">
    <property type="entry name" value="MFS_dom"/>
</dbReference>
<protein>
    <recommendedName>
        <fullName evidence="7">Major facilitator superfamily (MFS) profile domain-containing protein</fullName>
    </recommendedName>
</protein>
<feature type="transmembrane region" description="Helical" evidence="6">
    <location>
        <begin position="346"/>
        <end position="364"/>
    </location>
</feature>
<evidence type="ECO:0000256" key="3">
    <source>
        <dbReference type="ARBA" id="ARBA00022989"/>
    </source>
</evidence>
<dbReference type="PRINTS" id="PR01036">
    <property type="entry name" value="TCRTETB"/>
</dbReference>
<keyword evidence="9" id="KW-1185">Reference proteome</keyword>
<comment type="caution">
    <text evidence="8">The sequence shown here is derived from an EMBL/GenBank/DDBJ whole genome shotgun (WGS) entry which is preliminary data.</text>
</comment>
<dbReference type="CDD" id="cd17502">
    <property type="entry name" value="MFS_Azr1_MDR_like"/>
    <property type="match status" value="1"/>
</dbReference>
<dbReference type="PROSITE" id="PS50850">
    <property type="entry name" value="MFS"/>
    <property type="match status" value="1"/>
</dbReference>